<dbReference type="InterPro" id="IPR028098">
    <property type="entry name" value="Glyco_trans_4-like_N"/>
</dbReference>
<keyword evidence="3" id="KW-0808">Transferase</keyword>
<gene>
    <name evidence="3" type="primary">mshA_2</name>
    <name evidence="3" type="ORF">LMG23992_02976</name>
</gene>
<evidence type="ECO:0000313" key="4">
    <source>
        <dbReference type="Proteomes" id="UP000727654"/>
    </source>
</evidence>
<dbReference type="RefSeq" id="WP_224080629.1">
    <property type="nucleotide sequence ID" value="NZ_CAJZAI010000006.1"/>
</dbReference>
<dbReference type="Pfam" id="PF13439">
    <property type="entry name" value="Glyco_transf_4"/>
    <property type="match status" value="1"/>
</dbReference>
<dbReference type="InterPro" id="IPR001296">
    <property type="entry name" value="Glyco_trans_1"/>
</dbReference>
<dbReference type="GO" id="GO:0102710">
    <property type="term" value="F:D-inositol-3-phosphate glycosyltransferase activity"/>
    <property type="evidence" value="ECO:0007669"/>
    <property type="project" value="UniProtKB-EC"/>
</dbReference>
<dbReference type="Proteomes" id="UP000727654">
    <property type="component" value="Unassembled WGS sequence"/>
</dbReference>
<dbReference type="PANTHER" id="PTHR12526">
    <property type="entry name" value="GLYCOSYLTRANSFERASE"/>
    <property type="match status" value="1"/>
</dbReference>
<dbReference type="EC" id="2.4.1.250" evidence="3"/>
<sequence>MRILLLTTGLKLGGAERQVADLASQFTALGHNVAVVSLTLAQEIELPPGVTLFRVDLRKTPLQFFLTLRAVRKWVGDWCPDIVHAHMFHANIFARLMRPRRSKGNRIPVVCTAHSLREGGWLRMLAYRLTDQWCSLTTHVSTEGRQYMLDVHATTEDRIRVMPNGIDTDRFRPDPNARVQTRRALGLGADSRILLNVGRLVPEKAQHHLIEAFALLRRDPQIAADTHLLIAGDGPLREALSSHAAALGLSHVVRLLGPCSNVPELMNASDVFVLSSVLEGLPLVVAEALACETAVVATDVSGVRSLLAASGTIVAPANIDELAAAMRMALRERQDVASGRAHVVATHGLPYVATQWIRLYQDLSAAQGHSPGEVSCQEAGHA</sequence>
<protein>
    <submittedName>
        <fullName evidence="3">D-inositol-3-phosphate glycosyltransferase</fullName>
        <ecNumber evidence="3">2.4.1.250</ecNumber>
    </submittedName>
</protein>
<dbReference type="Gene3D" id="3.40.50.2000">
    <property type="entry name" value="Glycogen Phosphorylase B"/>
    <property type="match status" value="2"/>
</dbReference>
<evidence type="ECO:0000259" key="2">
    <source>
        <dbReference type="Pfam" id="PF13439"/>
    </source>
</evidence>
<feature type="domain" description="Glycosyltransferase subfamily 4-like N-terminal" evidence="2">
    <location>
        <begin position="13"/>
        <end position="170"/>
    </location>
</feature>
<accession>A0ABM8X6D8</accession>
<name>A0ABM8X6D8_9BURK</name>
<dbReference type="SUPFAM" id="SSF53756">
    <property type="entry name" value="UDP-Glycosyltransferase/glycogen phosphorylase"/>
    <property type="match status" value="1"/>
</dbReference>
<dbReference type="Pfam" id="PF00534">
    <property type="entry name" value="Glycos_transf_1"/>
    <property type="match status" value="1"/>
</dbReference>
<dbReference type="PANTHER" id="PTHR12526:SF636">
    <property type="entry name" value="BLL3647 PROTEIN"/>
    <property type="match status" value="1"/>
</dbReference>
<evidence type="ECO:0000259" key="1">
    <source>
        <dbReference type="Pfam" id="PF00534"/>
    </source>
</evidence>
<proteinExistence type="predicted"/>
<dbReference type="EMBL" id="CAJZAI010000006">
    <property type="protein sequence ID" value="CAG9175508.1"/>
    <property type="molecule type" value="Genomic_DNA"/>
</dbReference>
<evidence type="ECO:0000313" key="3">
    <source>
        <dbReference type="EMBL" id="CAG9175508.1"/>
    </source>
</evidence>
<comment type="caution">
    <text evidence="3">The sequence shown here is derived from an EMBL/GenBank/DDBJ whole genome shotgun (WGS) entry which is preliminary data.</text>
</comment>
<keyword evidence="4" id="KW-1185">Reference proteome</keyword>
<feature type="domain" description="Glycosyl transferase family 1" evidence="1">
    <location>
        <begin position="182"/>
        <end position="333"/>
    </location>
</feature>
<reference evidence="3 4" key="1">
    <citation type="submission" date="2021-08" db="EMBL/GenBank/DDBJ databases">
        <authorList>
            <person name="Peeters C."/>
        </authorList>
    </citation>
    <scope>NUCLEOTIDE SEQUENCE [LARGE SCALE GENOMIC DNA]</scope>
    <source>
        <strain evidence="3 4">LMG 23992</strain>
    </source>
</reference>
<organism evidence="3 4">
    <name type="scientific">Cupriavidus laharis</name>
    <dbReference type="NCBI Taxonomy" id="151654"/>
    <lineage>
        <taxon>Bacteria</taxon>
        <taxon>Pseudomonadati</taxon>
        <taxon>Pseudomonadota</taxon>
        <taxon>Betaproteobacteria</taxon>
        <taxon>Burkholderiales</taxon>
        <taxon>Burkholderiaceae</taxon>
        <taxon>Cupriavidus</taxon>
    </lineage>
</organism>
<keyword evidence="3" id="KW-0328">Glycosyltransferase</keyword>